<reference evidence="7 8" key="1">
    <citation type="submission" date="2018-06" db="EMBL/GenBank/DDBJ databases">
        <authorList>
            <consortium name="Pathogen Informatics"/>
            <person name="Doyle S."/>
        </authorList>
    </citation>
    <scope>NUCLEOTIDE SEQUENCE [LARGE SCALE GENOMIC DNA]</scope>
    <source>
        <strain evidence="7 8">NCTC13316</strain>
    </source>
</reference>
<dbReference type="AlphaFoldDB" id="A0A378JKZ7"/>
<keyword evidence="2" id="KW-0479">Metal-binding</keyword>
<keyword evidence="6" id="KW-0325">Glycoprotein</keyword>
<evidence type="ECO:0000256" key="3">
    <source>
        <dbReference type="ARBA" id="ARBA00022759"/>
    </source>
</evidence>
<sequence>MQRIVLLFIGLTLPFKIFAWWEMGHMLVANIAYQHLSVKAKEDIKKLLPIMEQENNPYYQYNYDAKYPNRSMMKIAVWPDHLFSKPNFLFTMFNWHFKDDPISIDGSMPEKIYNQNVVWAIQQLTENLSHPDGNPSIKVRSLAMLIHFVGDIHQPLHNSSLYSKQFPQGDEGGNKYLIFFKEENGDVLNNLHKLWDSGMTLFVGYGFPYNSKDLINVELITAIIMRNQPLNHFNHKDFIFDPEEWHKEGYEIAKNIYNLDFAGEPDASYLARNSLIIEKQLALAGYRLAFLLNKTFSDSQMGLVKPVKV</sequence>
<evidence type="ECO:0000313" key="8">
    <source>
        <dbReference type="Proteomes" id="UP000254794"/>
    </source>
</evidence>
<dbReference type="Pfam" id="PF02265">
    <property type="entry name" value="S1-P1_nuclease"/>
    <property type="match status" value="1"/>
</dbReference>
<name>A0A378JKZ7_9GAMM</name>
<dbReference type="PANTHER" id="PTHR33146:SF10">
    <property type="entry name" value="STRAND-SPECIFIC NUCLEASE, PUTATIVE-RELATED"/>
    <property type="match status" value="1"/>
</dbReference>
<dbReference type="RefSeq" id="WP_115331050.1">
    <property type="nucleotide sequence ID" value="NZ_CAAAHP010000001.1"/>
</dbReference>
<proteinExistence type="predicted"/>
<dbReference type="SUPFAM" id="SSF48537">
    <property type="entry name" value="Phospholipase C/P1 nuclease"/>
    <property type="match status" value="1"/>
</dbReference>
<keyword evidence="3" id="KW-0255">Endonuclease</keyword>
<dbReference type="GO" id="GO:0003676">
    <property type="term" value="F:nucleic acid binding"/>
    <property type="evidence" value="ECO:0007669"/>
    <property type="project" value="InterPro"/>
</dbReference>
<dbReference type="EMBL" id="UGOD01000001">
    <property type="protein sequence ID" value="STX51411.1"/>
    <property type="molecule type" value="Genomic_DNA"/>
</dbReference>
<keyword evidence="8" id="KW-1185">Reference proteome</keyword>
<protein>
    <submittedName>
        <fullName evidence="7">3'-nucleotidase/nuclease</fullName>
    </submittedName>
</protein>
<dbReference type="GO" id="GO:0006308">
    <property type="term" value="P:DNA catabolic process"/>
    <property type="evidence" value="ECO:0007669"/>
    <property type="project" value="InterPro"/>
</dbReference>
<keyword evidence="5" id="KW-1015">Disulfide bond</keyword>
<evidence type="ECO:0000256" key="4">
    <source>
        <dbReference type="ARBA" id="ARBA00022801"/>
    </source>
</evidence>
<keyword evidence="4" id="KW-0378">Hydrolase</keyword>
<dbReference type="GO" id="GO:0046872">
    <property type="term" value="F:metal ion binding"/>
    <property type="evidence" value="ECO:0007669"/>
    <property type="project" value="UniProtKB-KW"/>
</dbReference>
<gene>
    <name evidence="7" type="ORF">NCTC13316_01506</name>
</gene>
<accession>A0A378JKZ7</accession>
<dbReference type="OrthoDB" id="267579at2"/>
<evidence type="ECO:0000256" key="5">
    <source>
        <dbReference type="ARBA" id="ARBA00023157"/>
    </source>
</evidence>
<keyword evidence="1" id="KW-0540">Nuclease</keyword>
<dbReference type="Gene3D" id="1.10.575.10">
    <property type="entry name" value="P1 Nuclease"/>
    <property type="match status" value="1"/>
</dbReference>
<dbReference type="Proteomes" id="UP000254794">
    <property type="component" value="Unassembled WGS sequence"/>
</dbReference>
<dbReference type="InterPro" id="IPR003154">
    <property type="entry name" value="S1/P1nuclease"/>
</dbReference>
<dbReference type="GO" id="GO:0016788">
    <property type="term" value="F:hydrolase activity, acting on ester bonds"/>
    <property type="evidence" value="ECO:0007669"/>
    <property type="project" value="InterPro"/>
</dbReference>
<dbReference type="PANTHER" id="PTHR33146">
    <property type="entry name" value="ENDONUCLEASE 4"/>
    <property type="match status" value="1"/>
</dbReference>
<evidence type="ECO:0000256" key="1">
    <source>
        <dbReference type="ARBA" id="ARBA00022722"/>
    </source>
</evidence>
<dbReference type="GO" id="GO:0004519">
    <property type="term" value="F:endonuclease activity"/>
    <property type="evidence" value="ECO:0007669"/>
    <property type="project" value="UniProtKB-KW"/>
</dbReference>
<evidence type="ECO:0000313" key="7">
    <source>
        <dbReference type="EMBL" id="STX51411.1"/>
    </source>
</evidence>
<dbReference type="InterPro" id="IPR008947">
    <property type="entry name" value="PLipase_C/P1_nuclease_dom_sf"/>
</dbReference>
<organism evidence="7 8">
    <name type="scientific">Legionella busanensis</name>
    <dbReference type="NCBI Taxonomy" id="190655"/>
    <lineage>
        <taxon>Bacteria</taxon>
        <taxon>Pseudomonadati</taxon>
        <taxon>Pseudomonadota</taxon>
        <taxon>Gammaproteobacteria</taxon>
        <taxon>Legionellales</taxon>
        <taxon>Legionellaceae</taxon>
        <taxon>Legionella</taxon>
    </lineage>
</organism>
<evidence type="ECO:0000256" key="6">
    <source>
        <dbReference type="ARBA" id="ARBA00023180"/>
    </source>
</evidence>
<dbReference type="CDD" id="cd11010">
    <property type="entry name" value="S1-P1_nuclease"/>
    <property type="match status" value="1"/>
</dbReference>
<evidence type="ECO:0000256" key="2">
    <source>
        <dbReference type="ARBA" id="ARBA00022723"/>
    </source>
</evidence>